<dbReference type="InterPro" id="IPR027417">
    <property type="entry name" value="P-loop_NTPase"/>
</dbReference>
<feature type="region of interest" description="Disordered" evidence="9">
    <location>
        <begin position="209"/>
        <end position="252"/>
    </location>
</feature>
<dbReference type="STRING" id="1284197.S8A6Y0"/>
<evidence type="ECO:0000256" key="5">
    <source>
        <dbReference type="ARBA" id="ARBA00022806"/>
    </source>
</evidence>
<evidence type="ECO:0000313" key="13">
    <source>
        <dbReference type="Proteomes" id="UP000015100"/>
    </source>
</evidence>
<name>S8A6Y0_DACHA</name>
<sequence>MDLVARASSSKFNNVEIAIKSPSPSKTSESNVHGKAQVVLRSPEPEIVNIDRSDGVDPIPFPQHISNKLFGSQIEGVQFLWREIVQNEGGALLAHTMGMGKTAQIVTLLYIISQVEKSDDEKIFTQLPENLCGDLHVLIVAPPGLLQNWRQEFCKWIPETSDEQLLQFFVPGDEKNPGQRAEVFRAWSESGGVLLMGYQMLRDYVFGPANKRKPGAGNPKGRKAKRAKLPRKAKKEYTEQGNSGDESQEPYSEAEELRNIILQKPCIVIADEAHAIKNENSMMSKSLNLIQTKSRIALTGSPLANNLKEYYCMVDWIASGLLPAWEKFRNFFVHPIEAGLYEESSDAEKASSQRRLAILRYKMATKIHRRDLSQIRHQLPEKTEFLITVELTKLQKNIYSRFVKRVVEANRGREDEEAEKKDPLEIKGFFDHVKSMRILLNHPKIFYDVFNERAKANGRKEGIKGFDTFATLFESTVCGVEKDEGRDCFDDPKHSNRMMCLFQIVELAEIMNEKVLVFSTSVPTLNYIQEQLKSRGIATTRIDGQTKPALRQAITKSFDNDEGANIMLISTKAGGVGLNITAASRVVIFDFDFSPQDQEQAIGRAYRLGQMKPVYVYRFKVGGTFEDAMTNKARFKMSLAARVVDSSKPVKLAKLGRKKEYFNPPGECRQEDLSEFMKEYKDPLLQVLVASGLVKGIDLQDTFDVGDDQMDENEEKLFQEDLDALSKLEGPRDHHDEKDADADFGDLEEEEEEEEEGESDAEEEGASIE</sequence>
<feature type="domain" description="Helicase ATP-binding" evidence="10">
    <location>
        <begin position="82"/>
        <end position="320"/>
    </location>
</feature>
<dbReference type="PROSITE" id="PS51192">
    <property type="entry name" value="HELICASE_ATP_BIND_1"/>
    <property type="match status" value="1"/>
</dbReference>
<dbReference type="InterPro" id="IPR000330">
    <property type="entry name" value="SNF2_N"/>
</dbReference>
<evidence type="ECO:0008006" key="14">
    <source>
        <dbReference type="Google" id="ProtNLM"/>
    </source>
</evidence>
<dbReference type="GO" id="GO:0004386">
    <property type="term" value="F:helicase activity"/>
    <property type="evidence" value="ECO:0007669"/>
    <property type="project" value="UniProtKB-KW"/>
</dbReference>
<dbReference type="InterPro" id="IPR001650">
    <property type="entry name" value="Helicase_C-like"/>
</dbReference>
<dbReference type="AlphaFoldDB" id="S8A6Y0"/>
<evidence type="ECO:0000256" key="6">
    <source>
        <dbReference type="ARBA" id="ARBA00022840"/>
    </source>
</evidence>
<feature type="compositionally biased region" description="Basic residues" evidence="9">
    <location>
        <begin position="210"/>
        <end position="234"/>
    </location>
</feature>
<evidence type="ECO:0000256" key="8">
    <source>
        <dbReference type="ARBA" id="ARBA00023242"/>
    </source>
</evidence>
<organism evidence="12 13">
    <name type="scientific">Dactylellina haptotyla (strain CBS 200.50)</name>
    <name type="common">Nematode-trapping fungus</name>
    <name type="synonym">Monacrosporium haptotylum</name>
    <dbReference type="NCBI Taxonomy" id="1284197"/>
    <lineage>
        <taxon>Eukaryota</taxon>
        <taxon>Fungi</taxon>
        <taxon>Dikarya</taxon>
        <taxon>Ascomycota</taxon>
        <taxon>Pezizomycotina</taxon>
        <taxon>Orbiliomycetes</taxon>
        <taxon>Orbiliales</taxon>
        <taxon>Orbiliaceae</taxon>
        <taxon>Dactylellina</taxon>
    </lineage>
</organism>
<feature type="compositionally biased region" description="Acidic residues" evidence="9">
    <location>
        <begin position="739"/>
        <end position="769"/>
    </location>
</feature>
<evidence type="ECO:0000259" key="11">
    <source>
        <dbReference type="PROSITE" id="PS51194"/>
    </source>
</evidence>
<dbReference type="Proteomes" id="UP000015100">
    <property type="component" value="Unassembled WGS sequence"/>
</dbReference>
<evidence type="ECO:0000256" key="4">
    <source>
        <dbReference type="ARBA" id="ARBA00022801"/>
    </source>
</evidence>
<dbReference type="InterPro" id="IPR014001">
    <property type="entry name" value="Helicase_ATP-bd"/>
</dbReference>
<keyword evidence="3" id="KW-0547">Nucleotide-binding</keyword>
<keyword evidence="13" id="KW-1185">Reference proteome</keyword>
<dbReference type="PANTHER" id="PTHR45797">
    <property type="entry name" value="RAD54-LIKE"/>
    <property type="match status" value="1"/>
</dbReference>
<keyword evidence="8" id="KW-0539">Nucleus</keyword>
<dbReference type="SUPFAM" id="SSF52540">
    <property type="entry name" value="P-loop containing nucleoside triphosphate hydrolases"/>
    <property type="match status" value="2"/>
</dbReference>
<gene>
    <name evidence="12" type="ORF">H072_7609</name>
</gene>
<comment type="subcellular location">
    <subcellularLocation>
        <location evidence="1">Nucleus</location>
    </subcellularLocation>
</comment>
<dbReference type="InterPro" id="IPR049730">
    <property type="entry name" value="SNF2/RAD54-like_C"/>
</dbReference>
<dbReference type="GO" id="GO:0003677">
    <property type="term" value="F:DNA binding"/>
    <property type="evidence" value="ECO:0007669"/>
    <property type="project" value="UniProtKB-KW"/>
</dbReference>
<evidence type="ECO:0000313" key="12">
    <source>
        <dbReference type="EMBL" id="EPS38614.1"/>
    </source>
</evidence>
<dbReference type="PROSITE" id="PS51194">
    <property type="entry name" value="HELICASE_CTER"/>
    <property type="match status" value="1"/>
</dbReference>
<dbReference type="HOGENOM" id="CLU_000315_11_3_1"/>
<reference evidence="12 13" key="1">
    <citation type="journal article" date="2013" name="PLoS Genet.">
        <title>Genomic mechanisms accounting for the adaptation to parasitism in nematode-trapping fungi.</title>
        <authorList>
            <person name="Meerupati T."/>
            <person name="Andersson K.M."/>
            <person name="Friman E."/>
            <person name="Kumar D."/>
            <person name="Tunlid A."/>
            <person name="Ahren D."/>
        </authorList>
    </citation>
    <scope>NUCLEOTIDE SEQUENCE [LARGE SCALE GENOMIC DNA]</scope>
    <source>
        <strain evidence="12 13">CBS 200.50</strain>
    </source>
</reference>
<proteinExistence type="inferred from homology"/>
<dbReference type="EMBL" id="AQGS01000538">
    <property type="protein sequence ID" value="EPS38614.1"/>
    <property type="molecule type" value="Genomic_DNA"/>
</dbReference>
<feature type="compositionally biased region" description="Basic and acidic residues" evidence="9">
    <location>
        <begin position="720"/>
        <end position="738"/>
    </location>
</feature>
<dbReference type="GO" id="GO:0005524">
    <property type="term" value="F:ATP binding"/>
    <property type="evidence" value="ECO:0007669"/>
    <property type="project" value="UniProtKB-KW"/>
</dbReference>
<accession>S8A6Y0</accession>
<comment type="similarity">
    <text evidence="2">Belongs to the SNF2/RAD54 helicase family.</text>
</comment>
<dbReference type="Gene3D" id="3.40.50.300">
    <property type="entry name" value="P-loop containing nucleotide triphosphate hydrolases"/>
    <property type="match status" value="1"/>
</dbReference>
<evidence type="ECO:0000256" key="1">
    <source>
        <dbReference type="ARBA" id="ARBA00004123"/>
    </source>
</evidence>
<dbReference type="GO" id="GO:0016887">
    <property type="term" value="F:ATP hydrolysis activity"/>
    <property type="evidence" value="ECO:0007669"/>
    <property type="project" value="InterPro"/>
</dbReference>
<comment type="caution">
    <text evidence="12">The sequence shown here is derived from an EMBL/GenBank/DDBJ whole genome shotgun (WGS) entry which is preliminary data.</text>
</comment>
<dbReference type="InterPro" id="IPR044574">
    <property type="entry name" value="ARIP4-like"/>
</dbReference>
<keyword evidence="6" id="KW-0067">ATP-binding</keyword>
<dbReference type="OrthoDB" id="2020972at2759"/>
<keyword evidence="4" id="KW-0378">Hydrolase</keyword>
<dbReference type="CDD" id="cd18793">
    <property type="entry name" value="SF2_C_SNF"/>
    <property type="match status" value="1"/>
</dbReference>
<feature type="region of interest" description="Disordered" evidence="9">
    <location>
        <begin position="720"/>
        <end position="769"/>
    </location>
</feature>
<dbReference type="Pfam" id="PF00176">
    <property type="entry name" value="SNF2-rel_dom"/>
    <property type="match status" value="1"/>
</dbReference>
<dbReference type="Gene3D" id="3.40.50.10810">
    <property type="entry name" value="Tandem AAA-ATPase domain"/>
    <property type="match status" value="2"/>
</dbReference>
<dbReference type="SMART" id="SM00487">
    <property type="entry name" value="DEXDc"/>
    <property type="match status" value="1"/>
</dbReference>
<keyword evidence="5" id="KW-0347">Helicase</keyword>
<evidence type="ECO:0000256" key="7">
    <source>
        <dbReference type="ARBA" id="ARBA00023125"/>
    </source>
</evidence>
<dbReference type="eggNOG" id="KOG1015">
    <property type="taxonomic scope" value="Eukaryota"/>
</dbReference>
<feature type="domain" description="Helicase C-terminal" evidence="11">
    <location>
        <begin position="503"/>
        <end position="656"/>
    </location>
</feature>
<dbReference type="GO" id="GO:0005634">
    <property type="term" value="C:nucleus"/>
    <property type="evidence" value="ECO:0007669"/>
    <property type="project" value="UniProtKB-SubCell"/>
</dbReference>
<keyword evidence="7" id="KW-0238">DNA-binding</keyword>
<evidence type="ECO:0000256" key="9">
    <source>
        <dbReference type="SAM" id="MobiDB-lite"/>
    </source>
</evidence>
<dbReference type="PANTHER" id="PTHR45797:SF1">
    <property type="entry name" value="HELICASE ARIP4"/>
    <property type="match status" value="1"/>
</dbReference>
<dbReference type="SMART" id="SM00490">
    <property type="entry name" value="HELICc"/>
    <property type="match status" value="1"/>
</dbReference>
<evidence type="ECO:0000256" key="2">
    <source>
        <dbReference type="ARBA" id="ARBA00007025"/>
    </source>
</evidence>
<evidence type="ECO:0000256" key="3">
    <source>
        <dbReference type="ARBA" id="ARBA00022741"/>
    </source>
</evidence>
<evidence type="ECO:0000259" key="10">
    <source>
        <dbReference type="PROSITE" id="PS51192"/>
    </source>
</evidence>
<dbReference type="OMA" id="CISGFET"/>
<reference evidence="13" key="2">
    <citation type="submission" date="2013-04" db="EMBL/GenBank/DDBJ databases">
        <title>Genomic mechanisms accounting for the adaptation to parasitism in nematode-trapping fungi.</title>
        <authorList>
            <person name="Ahren D.G."/>
        </authorList>
    </citation>
    <scope>NUCLEOTIDE SEQUENCE [LARGE SCALE GENOMIC DNA]</scope>
    <source>
        <strain evidence="13">CBS 200.50</strain>
    </source>
</reference>
<dbReference type="Pfam" id="PF00271">
    <property type="entry name" value="Helicase_C"/>
    <property type="match status" value="1"/>
</dbReference>
<protein>
    <recommendedName>
        <fullName evidence="14">Helicase ATP-binding domain-containing protein</fullName>
    </recommendedName>
</protein>
<dbReference type="InterPro" id="IPR038718">
    <property type="entry name" value="SNF2-like_sf"/>
</dbReference>